<gene>
    <name evidence="8" type="ORF">E3202_07385</name>
</gene>
<comment type="subcellular location">
    <subcellularLocation>
        <location evidence="1">Membrane</location>
        <topology evidence="1">Multi-pass membrane protein</topology>
    </subcellularLocation>
</comment>
<dbReference type="InterPro" id="IPR005829">
    <property type="entry name" value="Sugar_transporter_CS"/>
</dbReference>
<organism evidence="8 9">
    <name type="scientific">Oecophyllibacter saccharovorans</name>
    <dbReference type="NCBI Taxonomy" id="2558360"/>
    <lineage>
        <taxon>Bacteria</taxon>
        <taxon>Pseudomonadati</taxon>
        <taxon>Pseudomonadota</taxon>
        <taxon>Alphaproteobacteria</taxon>
        <taxon>Acetobacterales</taxon>
        <taxon>Acetobacteraceae</taxon>
        <taxon>Oecophyllibacter</taxon>
    </lineage>
</organism>
<feature type="transmembrane region" description="Helical" evidence="6">
    <location>
        <begin position="188"/>
        <end position="209"/>
    </location>
</feature>
<dbReference type="PROSITE" id="PS00217">
    <property type="entry name" value="SUGAR_TRANSPORT_2"/>
    <property type="match status" value="1"/>
</dbReference>
<reference evidence="8 9" key="1">
    <citation type="submission" date="2019-03" db="EMBL/GenBank/DDBJ databases">
        <title>The complete genome sequence of Neokomagataea sp. Jb2 NBRC113641.</title>
        <authorList>
            <person name="Chua K.-O."/>
            <person name="Chan K.-G."/>
            <person name="See-Too W.-S."/>
        </authorList>
    </citation>
    <scope>NUCLEOTIDE SEQUENCE [LARGE SCALE GENOMIC DNA]</scope>
    <source>
        <strain evidence="8 9">Jb2</strain>
    </source>
</reference>
<dbReference type="InterPro" id="IPR011701">
    <property type="entry name" value="MFS"/>
</dbReference>
<dbReference type="InterPro" id="IPR036259">
    <property type="entry name" value="MFS_trans_sf"/>
</dbReference>
<dbReference type="GO" id="GO:0046943">
    <property type="term" value="F:carboxylic acid transmembrane transporter activity"/>
    <property type="evidence" value="ECO:0007669"/>
    <property type="project" value="TreeGrafter"/>
</dbReference>
<evidence type="ECO:0000256" key="3">
    <source>
        <dbReference type="ARBA" id="ARBA00022989"/>
    </source>
</evidence>
<dbReference type="Pfam" id="PF07690">
    <property type="entry name" value="MFS_1"/>
    <property type="match status" value="2"/>
</dbReference>
<evidence type="ECO:0000256" key="2">
    <source>
        <dbReference type="ARBA" id="ARBA00022692"/>
    </source>
</evidence>
<evidence type="ECO:0000256" key="1">
    <source>
        <dbReference type="ARBA" id="ARBA00004141"/>
    </source>
</evidence>
<keyword evidence="9" id="KW-1185">Reference proteome</keyword>
<dbReference type="SUPFAM" id="SSF103473">
    <property type="entry name" value="MFS general substrate transporter"/>
    <property type="match status" value="1"/>
</dbReference>
<feature type="transmembrane region" description="Helical" evidence="6">
    <location>
        <begin position="125"/>
        <end position="148"/>
    </location>
</feature>
<feature type="region of interest" description="Disordered" evidence="5">
    <location>
        <begin position="1"/>
        <end position="20"/>
    </location>
</feature>
<comment type="caution">
    <text evidence="8">The sequence shown here is derived from an EMBL/GenBank/DDBJ whole genome shotgun (WGS) entry which is preliminary data.</text>
</comment>
<evidence type="ECO:0000256" key="6">
    <source>
        <dbReference type="SAM" id="Phobius"/>
    </source>
</evidence>
<protein>
    <submittedName>
        <fullName evidence="8">MFS transporter</fullName>
    </submittedName>
</protein>
<dbReference type="Gene3D" id="1.20.1250.20">
    <property type="entry name" value="MFS general substrate transporter like domains"/>
    <property type="match status" value="2"/>
</dbReference>
<feature type="transmembrane region" description="Helical" evidence="6">
    <location>
        <begin position="102"/>
        <end position="119"/>
    </location>
</feature>
<feature type="transmembrane region" description="Helical" evidence="6">
    <location>
        <begin position="400"/>
        <end position="421"/>
    </location>
</feature>
<evidence type="ECO:0000259" key="7">
    <source>
        <dbReference type="PROSITE" id="PS50850"/>
    </source>
</evidence>
<keyword evidence="4 6" id="KW-0472">Membrane</keyword>
<keyword evidence="3 6" id="KW-1133">Transmembrane helix</keyword>
<dbReference type="Proteomes" id="UP000315037">
    <property type="component" value="Unassembled WGS sequence"/>
</dbReference>
<feature type="transmembrane region" description="Helical" evidence="6">
    <location>
        <begin position="335"/>
        <end position="355"/>
    </location>
</feature>
<name>A0A506UMN4_9PROT</name>
<feature type="transmembrane region" description="Helical" evidence="6">
    <location>
        <begin position="312"/>
        <end position="329"/>
    </location>
</feature>
<evidence type="ECO:0000313" key="8">
    <source>
        <dbReference type="EMBL" id="TPW34585.1"/>
    </source>
</evidence>
<proteinExistence type="predicted"/>
<sequence length="444" mass="47543">MPPQPPSPRTAPVRTAHDRTPPGVPGFSALLPYWPVTLAALLGWFLDAFDQTTLLFTMPDIAHDLGCSLAALGSVLMAQAVGRALGNAGWGWLADRFGRKPAFMLGVLWFSVFTALTGLSHSLLMLMVVQFMGGIGFGGTWTASATLLMESVPERLRPMASALMMSGYELGYLVAAAAQALILPHYGWRVLFFIGLLPALLSFFIRLFVSESPAWRHVRQDRAEAGKAKTGNTGKPHRTPLSWTPAALQAVLFMTFLEFQKAAIYTFYPTVLRGTHHLDPQQVFWPVSLYCVGSFLGKLLCGVVATRLGNTRVMLCALGLSAAMIWPFLCAPDWPLLLGSAFVMGMAASGIFALVPDWLAERFPAAQRSFGMGLSYAIGSLGQGVASKLIPYLGRTPATLPLVAVGLVLSSSAAAAVTLLYRPPLTEGLADEAGSEEVSAPSGR</sequence>
<dbReference type="PANTHER" id="PTHR23508:SF10">
    <property type="entry name" value="CARBOXYLIC ACID TRANSPORTER PROTEIN HOMOLOG"/>
    <property type="match status" value="1"/>
</dbReference>
<dbReference type="InterPro" id="IPR020846">
    <property type="entry name" value="MFS_dom"/>
</dbReference>
<keyword evidence="2 6" id="KW-0812">Transmembrane</keyword>
<feature type="transmembrane region" description="Helical" evidence="6">
    <location>
        <begin position="283"/>
        <end position="305"/>
    </location>
</feature>
<feature type="domain" description="Major facilitator superfamily (MFS) profile" evidence="7">
    <location>
        <begin position="36"/>
        <end position="427"/>
    </location>
</feature>
<accession>A0A506UMN4</accession>
<feature type="transmembrane region" description="Helical" evidence="6">
    <location>
        <begin position="160"/>
        <end position="182"/>
    </location>
</feature>
<feature type="transmembrane region" description="Helical" evidence="6">
    <location>
        <begin position="31"/>
        <end position="49"/>
    </location>
</feature>
<dbReference type="AlphaFoldDB" id="A0A506UMN4"/>
<dbReference type="GO" id="GO:0005886">
    <property type="term" value="C:plasma membrane"/>
    <property type="evidence" value="ECO:0007669"/>
    <property type="project" value="TreeGrafter"/>
</dbReference>
<evidence type="ECO:0000256" key="4">
    <source>
        <dbReference type="ARBA" id="ARBA00023136"/>
    </source>
</evidence>
<dbReference type="EMBL" id="SORZ01000002">
    <property type="protein sequence ID" value="TPW34585.1"/>
    <property type="molecule type" value="Genomic_DNA"/>
</dbReference>
<dbReference type="CDD" id="cd17316">
    <property type="entry name" value="MFS_SV2_like"/>
    <property type="match status" value="1"/>
</dbReference>
<feature type="transmembrane region" description="Helical" evidence="6">
    <location>
        <begin position="246"/>
        <end position="268"/>
    </location>
</feature>
<dbReference type="RefSeq" id="WP_165601139.1">
    <property type="nucleotide sequence ID" value="NZ_SORZ01000002.1"/>
</dbReference>
<dbReference type="PROSITE" id="PS50850">
    <property type="entry name" value="MFS"/>
    <property type="match status" value="1"/>
</dbReference>
<evidence type="ECO:0000313" key="9">
    <source>
        <dbReference type="Proteomes" id="UP000315037"/>
    </source>
</evidence>
<dbReference type="PANTHER" id="PTHR23508">
    <property type="entry name" value="CARBOXYLIC ACID TRANSPORTER PROTEIN HOMOLOG"/>
    <property type="match status" value="1"/>
</dbReference>
<evidence type="ECO:0000256" key="5">
    <source>
        <dbReference type="SAM" id="MobiDB-lite"/>
    </source>
</evidence>